<dbReference type="PANTHER" id="PTHR12526">
    <property type="entry name" value="GLYCOSYLTRANSFERASE"/>
    <property type="match status" value="1"/>
</dbReference>
<dbReference type="GO" id="GO:1901135">
    <property type="term" value="P:carbohydrate derivative metabolic process"/>
    <property type="evidence" value="ECO:0007669"/>
    <property type="project" value="UniProtKB-ARBA"/>
</dbReference>
<proteinExistence type="predicted"/>
<dbReference type="Proteomes" id="UP001182247">
    <property type="component" value="Unassembled WGS sequence"/>
</dbReference>
<dbReference type="AlphaFoldDB" id="A0AAE4FGX4"/>
<reference evidence="2" key="1">
    <citation type="submission" date="2023-02" db="EMBL/GenBank/DDBJ databases">
        <title>Detection, antimicrobial susceptibility and genomic characterization of NDM-producing species of Morganellaceae, Yersiniaceae, and Enterobacteriaceae other than Klebsiella.</title>
        <authorList>
            <person name="Camargo C.H."/>
            <person name="Sacchi C.T."/>
            <person name="Campos K.R."/>
        </authorList>
    </citation>
    <scope>NUCLEOTIDE SEQUENCE</scope>
    <source>
        <strain evidence="2">1189_21</strain>
    </source>
</reference>
<organism evidence="2 3">
    <name type="scientific">Morganella morganii</name>
    <name type="common">Proteus morganii</name>
    <dbReference type="NCBI Taxonomy" id="582"/>
    <lineage>
        <taxon>Bacteria</taxon>
        <taxon>Pseudomonadati</taxon>
        <taxon>Pseudomonadota</taxon>
        <taxon>Gammaproteobacteria</taxon>
        <taxon>Enterobacterales</taxon>
        <taxon>Morganellaceae</taxon>
        <taxon>Morganella</taxon>
    </lineage>
</organism>
<dbReference type="GO" id="GO:0016757">
    <property type="term" value="F:glycosyltransferase activity"/>
    <property type="evidence" value="ECO:0007669"/>
    <property type="project" value="UniProtKB-KW"/>
</dbReference>
<dbReference type="PANTHER" id="PTHR12526:SF630">
    <property type="entry name" value="GLYCOSYLTRANSFERASE"/>
    <property type="match status" value="1"/>
</dbReference>
<evidence type="ECO:0000313" key="3">
    <source>
        <dbReference type="Proteomes" id="UP001182247"/>
    </source>
</evidence>
<dbReference type="Gene3D" id="3.40.50.2000">
    <property type="entry name" value="Glycogen Phosphorylase B"/>
    <property type="match status" value="2"/>
</dbReference>
<dbReference type="InterPro" id="IPR001296">
    <property type="entry name" value="Glyco_trans_1"/>
</dbReference>
<gene>
    <name evidence="2" type="ORF">OSC06_17575</name>
</gene>
<evidence type="ECO:0000259" key="1">
    <source>
        <dbReference type="Pfam" id="PF00534"/>
    </source>
</evidence>
<evidence type="ECO:0000313" key="2">
    <source>
        <dbReference type="EMBL" id="MDS0899769.1"/>
    </source>
</evidence>
<dbReference type="EC" id="2.4.-.-" evidence="2"/>
<protein>
    <submittedName>
        <fullName evidence="2">Glycosyltransferase</fullName>
        <ecNumber evidence="2">2.4.-.-</ecNumber>
    </submittedName>
</protein>
<accession>A0AAE4FGX4</accession>
<feature type="domain" description="Glycosyl transferase family 1" evidence="1">
    <location>
        <begin position="184"/>
        <end position="339"/>
    </location>
</feature>
<dbReference type="Pfam" id="PF00534">
    <property type="entry name" value="Glycos_transf_1"/>
    <property type="match status" value="1"/>
</dbReference>
<dbReference type="SUPFAM" id="SSF53756">
    <property type="entry name" value="UDP-Glycosyltransferase/glycogen phosphorylase"/>
    <property type="match status" value="1"/>
</dbReference>
<dbReference type="RefSeq" id="WP_036425136.1">
    <property type="nucleotide sequence ID" value="NZ_CAXOML010000025.1"/>
</dbReference>
<sequence length="362" mass="41166">MKKDIVFLTESMVGAGGVVRVITTWANYFSTHGYKCKIISVVKGEPYFPLHEGIQFKIKTFFFKWKLLSLPLNLLAIIPILKECKNSILVVNKSAYIEPIYILRKLGLFKDIQLVYFSHGGNAEFELFYMSRLFTRHRVKMIFSVFDNVVCLFKNTDTTPECVIDEKITFIANPCPLEIYKRDLSQENKTVSFIGRVTKEKGVDTLIKSWKKIESEHPDWKLSIIGDGKDKTNFITLASELNLRNISFLPSTNDISKYLKETTISVLPSLFEGMPMSIIEARSQGCALVSTSTNGGIKLIDNLKNGLLVNINDTYDLTEKINQLITDKNLRNALILQGYDDALNYDIQVIANNWKGILGYDL</sequence>
<keyword evidence="2" id="KW-0328">Glycosyltransferase</keyword>
<keyword evidence="2" id="KW-0808">Transferase</keyword>
<comment type="caution">
    <text evidence="2">The sequence shown here is derived from an EMBL/GenBank/DDBJ whole genome shotgun (WGS) entry which is preliminary data.</text>
</comment>
<dbReference type="EMBL" id="JAPKIY010000036">
    <property type="protein sequence ID" value="MDS0899769.1"/>
    <property type="molecule type" value="Genomic_DNA"/>
</dbReference>
<name>A0AAE4FGX4_MORMO</name>